<accession>A0A165KG31</accession>
<feature type="signal peptide" evidence="1">
    <location>
        <begin position="1"/>
        <end position="18"/>
    </location>
</feature>
<organism evidence="2 3">
    <name type="scientific">Exidia glandulosa HHB12029</name>
    <dbReference type="NCBI Taxonomy" id="1314781"/>
    <lineage>
        <taxon>Eukaryota</taxon>
        <taxon>Fungi</taxon>
        <taxon>Dikarya</taxon>
        <taxon>Basidiomycota</taxon>
        <taxon>Agaricomycotina</taxon>
        <taxon>Agaricomycetes</taxon>
        <taxon>Auriculariales</taxon>
        <taxon>Exidiaceae</taxon>
        <taxon>Exidia</taxon>
    </lineage>
</organism>
<reference evidence="2 3" key="1">
    <citation type="journal article" date="2016" name="Mol. Biol. Evol.">
        <title>Comparative Genomics of Early-Diverging Mushroom-Forming Fungi Provides Insights into the Origins of Lignocellulose Decay Capabilities.</title>
        <authorList>
            <person name="Nagy L.G."/>
            <person name="Riley R."/>
            <person name="Tritt A."/>
            <person name="Adam C."/>
            <person name="Daum C."/>
            <person name="Floudas D."/>
            <person name="Sun H."/>
            <person name="Yadav J.S."/>
            <person name="Pangilinan J."/>
            <person name="Larsson K.H."/>
            <person name="Matsuura K."/>
            <person name="Barry K."/>
            <person name="Labutti K."/>
            <person name="Kuo R."/>
            <person name="Ohm R.A."/>
            <person name="Bhattacharya S.S."/>
            <person name="Shirouzu T."/>
            <person name="Yoshinaga Y."/>
            <person name="Martin F.M."/>
            <person name="Grigoriev I.V."/>
            <person name="Hibbett D.S."/>
        </authorList>
    </citation>
    <scope>NUCLEOTIDE SEQUENCE [LARGE SCALE GENOMIC DNA]</scope>
    <source>
        <strain evidence="2 3">HHB12029</strain>
    </source>
</reference>
<evidence type="ECO:0000313" key="2">
    <source>
        <dbReference type="EMBL" id="KZV96283.1"/>
    </source>
</evidence>
<feature type="chain" id="PRO_5007860893" evidence="1">
    <location>
        <begin position="19"/>
        <end position="147"/>
    </location>
</feature>
<dbReference type="Proteomes" id="UP000077266">
    <property type="component" value="Unassembled WGS sequence"/>
</dbReference>
<keyword evidence="3" id="KW-1185">Reference proteome</keyword>
<dbReference type="InParanoid" id="A0A165KG31"/>
<proteinExistence type="predicted"/>
<dbReference type="EMBL" id="KV425945">
    <property type="protein sequence ID" value="KZV96283.1"/>
    <property type="molecule type" value="Genomic_DNA"/>
</dbReference>
<dbReference type="AlphaFoldDB" id="A0A165KG31"/>
<evidence type="ECO:0000256" key="1">
    <source>
        <dbReference type="SAM" id="SignalP"/>
    </source>
</evidence>
<dbReference type="Pfam" id="PF19271">
    <property type="entry name" value="Nis1"/>
    <property type="match status" value="1"/>
</dbReference>
<protein>
    <submittedName>
        <fullName evidence="2">Uncharacterized protein</fullName>
    </submittedName>
</protein>
<keyword evidence="1" id="KW-0732">Signal</keyword>
<gene>
    <name evidence="2" type="ORF">EXIGLDRAFT_733634</name>
</gene>
<name>A0A165KG31_EXIGL</name>
<evidence type="ECO:0000313" key="3">
    <source>
        <dbReference type="Proteomes" id="UP000077266"/>
    </source>
</evidence>
<dbReference type="OrthoDB" id="3244717at2759"/>
<dbReference type="InterPro" id="IPR045469">
    <property type="entry name" value="Nis1"/>
</dbReference>
<sequence length="147" mass="15325">MYLSALASALVLLPFASAFISSVAPGFTGSYKADQTTSTFPVLFNTGSTMVDFMDLTVSFGLSTPADHTSNDTLGSPLFNMDLLAMRRSSTGPGKFTIDVPIKSSDLFNGAGTYILTAAVLHVSGVNQNGLVLGLNAFPITFNATVS</sequence>